<accession>A0A382UBD9</accession>
<keyword evidence="1" id="KW-1133">Transmembrane helix</keyword>
<evidence type="ECO:0000313" key="2">
    <source>
        <dbReference type="EMBL" id="SVD31606.1"/>
    </source>
</evidence>
<dbReference type="EMBL" id="UINC01142960">
    <property type="protein sequence ID" value="SVD31606.1"/>
    <property type="molecule type" value="Genomic_DNA"/>
</dbReference>
<sequence>MSTRIHPCIILFVGLALLPFGLAWAEAGFEVVPVVYYLLSVILASAGLVGICWRPIHRRERTRFFLYLLAQAEESGQSIEQIIISLSKGGEQPLGPQFDRVTRHIESGLNL</sequence>
<feature type="non-terminal residue" evidence="2">
    <location>
        <position position="111"/>
    </location>
</feature>
<gene>
    <name evidence="2" type="ORF">METZ01_LOCUS384460</name>
</gene>
<name>A0A382UBD9_9ZZZZ</name>
<proteinExistence type="predicted"/>
<feature type="transmembrane region" description="Helical" evidence="1">
    <location>
        <begin position="35"/>
        <end position="53"/>
    </location>
</feature>
<dbReference type="AlphaFoldDB" id="A0A382UBD9"/>
<reference evidence="2" key="1">
    <citation type="submission" date="2018-05" db="EMBL/GenBank/DDBJ databases">
        <authorList>
            <person name="Lanie J.A."/>
            <person name="Ng W.-L."/>
            <person name="Kazmierczak K.M."/>
            <person name="Andrzejewski T.M."/>
            <person name="Davidsen T.M."/>
            <person name="Wayne K.J."/>
            <person name="Tettelin H."/>
            <person name="Glass J.I."/>
            <person name="Rusch D."/>
            <person name="Podicherti R."/>
            <person name="Tsui H.-C.T."/>
            <person name="Winkler M.E."/>
        </authorList>
    </citation>
    <scope>NUCLEOTIDE SEQUENCE</scope>
</reference>
<protein>
    <submittedName>
        <fullName evidence="2">Uncharacterized protein</fullName>
    </submittedName>
</protein>
<keyword evidence="1" id="KW-0472">Membrane</keyword>
<organism evidence="2">
    <name type="scientific">marine metagenome</name>
    <dbReference type="NCBI Taxonomy" id="408172"/>
    <lineage>
        <taxon>unclassified sequences</taxon>
        <taxon>metagenomes</taxon>
        <taxon>ecological metagenomes</taxon>
    </lineage>
</organism>
<evidence type="ECO:0000256" key="1">
    <source>
        <dbReference type="SAM" id="Phobius"/>
    </source>
</evidence>
<keyword evidence="1" id="KW-0812">Transmembrane</keyword>